<dbReference type="InterPro" id="IPR006522">
    <property type="entry name" value="Phage_virion_morphogenesis"/>
</dbReference>
<dbReference type="Pfam" id="PF05069">
    <property type="entry name" value="Phage_tail_S"/>
    <property type="match status" value="1"/>
</dbReference>
<gene>
    <name evidence="1" type="ORF">ACI8B_180155</name>
</gene>
<dbReference type="EMBL" id="CABWKZ010000010">
    <property type="protein sequence ID" value="VXA54684.1"/>
    <property type="molecule type" value="Genomic_DNA"/>
</dbReference>
<dbReference type="RefSeq" id="WP_159724839.1">
    <property type="nucleotide sequence ID" value="NZ_LR732744.1"/>
</dbReference>
<proteinExistence type="predicted"/>
<name>A0A653K1T2_9GAMM</name>
<protein>
    <submittedName>
        <fullName evidence="1">Phage virion morphogenesis protein</fullName>
    </submittedName>
</protein>
<organism evidence="1 2">
    <name type="scientific">Acinetobacter proteolyticus</name>
    <dbReference type="NCBI Taxonomy" id="1776741"/>
    <lineage>
        <taxon>Bacteria</taxon>
        <taxon>Pseudomonadati</taxon>
        <taxon>Pseudomonadota</taxon>
        <taxon>Gammaproteobacteria</taxon>
        <taxon>Moraxellales</taxon>
        <taxon>Moraxellaceae</taxon>
        <taxon>Acinetobacter</taxon>
    </lineage>
</organism>
<dbReference type="Proteomes" id="UP000430404">
    <property type="component" value="Unassembled WGS sequence"/>
</dbReference>
<accession>A0A653K1T2</accession>
<evidence type="ECO:0000313" key="1">
    <source>
        <dbReference type="EMBL" id="VXA54684.1"/>
    </source>
</evidence>
<evidence type="ECO:0000313" key="2">
    <source>
        <dbReference type="Proteomes" id="UP000430404"/>
    </source>
</evidence>
<sequence>MTAIKINDQVLADRLLQVGRRLTNASPLAAAIAATLGTVVDDNFSQQGRPKWAGRKPSTIKIYEYKGYSYGGILHRTGDLRSRVVTSHTKDEAIISNNMPYAAAMHFGIKKGASGRTKHGAPIPFGDIEPRVFMPMDTEGNLQTEAEEEIFFDVDHYWQKIFNP</sequence>
<reference evidence="1 2" key="1">
    <citation type="submission" date="2019-10" db="EMBL/GenBank/DDBJ databases">
        <authorList>
            <person name="Karimi E."/>
        </authorList>
    </citation>
    <scope>NUCLEOTIDE SEQUENCE [LARGE SCALE GENOMIC DNA]</scope>
    <source>
        <strain evidence="1">Acinetobacter sp. 8BE</strain>
    </source>
</reference>
<dbReference type="AlphaFoldDB" id="A0A653K1T2"/>